<dbReference type="AlphaFoldDB" id="A0A7X0LW67"/>
<reference evidence="2 3" key="1">
    <citation type="submission" date="2020-08" db="EMBL/GenBank/DDBJ databases">
        <title>Genomic Encyclopedia of Type Strains, Phase IV (KMG-IV): sequencing the most valuable type-strain genomes for metagenomic binning, comparative biology and taxonomic classification.</title>
        <authorList>
            <person name="Goeker M."/>
        </authorList>
    </citation>
    <scope>NUCLEOTIDE SEQUENCE [LARGE SCALE GENOMIC DNA]</scope>
    <source>
        <strain evidence="2 3">DSM 5391</strain>
    </source>
</reference>
<keyword evidence="1" id="KW-0472">Membrane</keyword>
<dbReference type="EMBL" id="JACHGK010000010">
    <property type="protein sequence ID" value="MBB6446290.1"/>
    <property type="molecule type" value="Genomic_DNA"/>
</dbReference>
<protein>
    <submittedName>
        <fullName evidence="2">Coproporphyrinogen III oxidase</fullName>
    </submittedName>
</protein>
<name>A0A7X0LW67_9BACI</name>
<dbReference type="RefSeq" id="WP_184527145.1">
    <property type="nucleotide sequence ID" value="NZ_JACHGK010000010.1"/>
</dbReference>
<proteinExistence type="predicted"/>
<evidence type="ECO:0000313" key="3">
    <source>
        <dbReference type="Proteomes" id="UP000531594"/>
    </source>
</evidence>
<organism evidence="2 3">
    <name type="scientific">Bacillus benzoevorans</name>
    <dbReference type="NCBI Taxonomy" id="1456"/>
    <lineage>
        <taxon>Bacteria</taxon>
        <taxon>Bacillati</taxon>
        <taxon>Bacillota</taxon>
        <taxon>Bacilli</taxon>
        <taxon>Bacillales</taxon>
        <taxon>Bacillaceae</taxon>
        <taxon>Bacillus</taxon>
    </lineage>
</organism>
<gene>
    <name evidence="2" type="ORF">HNR53_002947</name>
</gene>
<dbReference type="InterPro" id="IPR046342">
    <property type="entry name" value="CBS_dom_sf"/>
</dbReference>
<feature type="transmembrane region" description="Helical" evidence="1">
    <location>
        <begin position="6"/>
        <end position="26"/>
    </location>
</feature>
<keyword evidence="1" id="KW-1133">Transmembrane helix</keyword>
<keyword evidence="3" id="KW-1185">Reference proteome</keyword>
<sequence length="123" mass="14159">MESYSILNPIVWTLFIGGNLIILLAIKWFHSRYPHFSEVGDTGEQLLVKEIMLPASTFPDKTRTIVNSEDSISSLYPLFLKYDEEYFYVRNQEGLRGIVSLDRVLGIDSKKNTKVVQIHEYSA</sequence>
<accession>A0A7X0LW67</accession>
<evidence type="ECO:0000256" key="1">
    <source>
        <dbReference type="SAM" id="Phobius"/>
    </source>
</evidence>
<keyword evidence="1" id="KW-0812">Transmembrane</keyword>
<dbReference type="SUPFAM" id="SSF54631">
    <property type="entry name" value="CBS-domain pair"/>
    <property type="match status" value="1"/>
</dbReference>
<dbReference type="Proteomes" id="UP000531594">
    <property type="component" value="Unassembled WGS sequence"/>
</dbReference>
<evidence type="ECO:0000313" key="2">
    <source>
        <dbReference type="EMBL" id="MBB6446290.1"/>
    </source>
</evidence>
<comment type="caution">
    <text evidence="2">The sequence shown here is derived from an EMBL/GenBank/DDBJ whole genome shotgun (WGS) entry which is preliminary data.</text>
</comment>